<organism evidence="2">
    <name type="scientific">marine sediment metagenome</name>
    <dbReference type="NCBI Taxonomy" id="412755"/>
    <lineage>
        <taxon>unclassified sequences</taxon>
        <taxon>metagenomes</taxon>
        <taxon>ecological metagenomes</taxon>
    </lineage>
</organism>
<gene>
    <name evidence="2" type="ORF">S01H4_22118</name>
</gene>
<evidence type="ECO:0000259" key="1">
    <source>
        <dbReference type="Pfam" id="PF04851"/>
    </source>
</evidence>
<feature type="domain" description="Helicase/UvrB N-terminal" evidence="1">
    <location>
        <begin position="28"/>
        <end position="96"/>
    </location>
</feature>
<reference evidence="2" key="1">
    <citation type="journal article" date="2014" name="Front. Microbiol.">
        <title>High frequency of phylogenetically diverse reductive dehalogenase-homologous genes in deep subseafloor sedimentary metagenomes.</title>
        <authorList>
            <person name="Kawai M."/>
            <person name="Futagami T."/>
            <person name="Toyoda A."/>
            <person name="Takaki Y."/>
            <person name="Nishi S."/>
            <person name="Hori S."/>
            <person name="Arai W."/>
            <person name="Tsubouchi T."/>
            <person name="Morono Y."/>
            <person name="Uchiyama I."/>
            <person name="Ito T."/>
            <person name="Fujiyama A."/>
            <person name="Inagaki F."/>
            <person name="Takami H."/>
        </authorList>
    </citation>
    <scope>NUCLEOTIDE SEQUENCE</scope>
    <source>
        <strain evidence="2">Expedition CK06-06</strain>
    </source>
</reference>
<dbReference type="InterPro" id="IPR006935">
    <property type="entry name" value="Helicase/UvrB_N"/>
</dbReference>
<comment type="caution">
    <text evidence="2">The sequence shown here is derived from an EMBL/GenBank/DDBJ whole genome shotgun (WGS) entry which is preliminary data.</text>
</comment>
<proteinExistence type="predicted"/>
<dbReference type="GO" id="GO:0005524">
    <property type="term" value="F:ATP binding"/>
    <property type="evidence" value="ECO:0007669"/>
    <property type="project" value="InterPro"/>
</dbReference>
<accession>X1BLR2</accession>
<name>X1BLR2_9ZZZZ</name>
<dbReference type="AlphaFoldDB" id="X1BLR2"/>
<dbReference type="Pfam" id="PF04851">
    <property type="entry name" value="ResIII"/>
    <property type="match status" value="1"/>
</dbReference>
<dbReference type="EMBL" id="BART01010091">
    <property type="protein sequence ID" value="GAG84993.1"/>
    <property type="molecule type" value="Genomic_DNA"/>
</dbReference>
<sequence>WSNARPQDFDLTTLGGGKSSGWPSFLGASIVLGNIHQFYQSNIAGKTNLSAIMNGPDFILFNDEAHNSPAEEYTATLQLIEKKVLLRIDTTATPDRADGRAPDSDMIYEYDVNDALADGLYL</sequence>
<dbReference type="GO" id="GO:0016787">
    <property type="term" value="F:hydrolase activity"/>
    <property type="evidence" value="ECO:0007669"/>
    <property type="project" value="InterPro"/>
</dbReference>
<feature type="non-terminal residue" evidence="2">
    <location>
        <position position="1"/>
    </location>
</feature>
<evidence type="ECO:0000313" key="2">
    <source>
        <dbReference type="EMBL" id="GAG84993.1"/>
    </source>
</evidence>
<protein>
    <recommendedName>
        <fullName evidence="1">Helicase/UvrB N-terminal domain-containing protein</fullName>
    </recommendedName>
</protein>
<dbReference type="GO" id="GO:0003677">
    <property type="term" value="F:DNA binding"/>
    <property type="evidence" value="ECO:0007669"/>
    <property type="project" value="InterPro"/>
</dbReference>